<name>A0A3A5MFN3_9MICO</name>
<dbReference type="AlphaFoldDB" id="A0A3A5MFN3"/>
<reference evidence="1 2" key="1">
    <citation type="submission" date="2018-09" db="EMBL/GenBank/DDBJ databases">
        <title>Novel species of Cryobacterium.</title>
        <authorList>
            <person name="Liu Q."/>
            <person name="Xin Y.-H."/>
        </authorList>
    </citation>
    <scope>NUCLEOTIDE SEQUENCE [LARGE SCALE GENOMIC DNA]</scope>
    <source>
        <strain evidence="1 2">Hh39</strain>
    </source>
</reference>
<sequence>MTDAGDFVDSTLRDEGSEYRAADDQERLHSDLRFYGASVGAVRGTVRDLARKYPGMSHDDITALSSELWREPVFERRLASVVLLQANVSRLIGTDLTRIEGFVRDARLAALVDPLAIDVIGPLREGLDRRDQVRADLALDRWARDDPWLARAALLSPLRALRAGAGDWPGFARRASVAGDSSVVTDVIDRVRSEVGASRPDLTA</sequence>
<keyword evidence="2" id="KW-1185">Reference proteome</keyword>
<organism evidence="1 2">
    <name type="scientific">Cryobacterium melibiosiphilum</name>
    <dbReference type="NCBI Taxonomy" id="995039"/>
    <lineage>
        <taxon>Bacteria</taxon>
        <taxon>Bacillati</taxon>
        <taxon>Actinomycetota</taxon>
        <taxon>Actinomycetes</taxon>
        <taxon>Micrococcales</taxon>
        <taxon>Microbacteriaceae</taxon>
        <taxon>Cryobacterium</taxon>
    </lineage>
</organism>
<dbReference type="Pfam" id="PF08713">
    <property type="entry name" value="DNA_alkylation"/>
    <property type="match status" value="1"/>
</dbReference>
<dbReference type="Gene3D" id="1.25.10.90">
    <property type="match status" value="1"/>
</dbReference>
<dbReference type="SUPFAM" id="SSF48371">
    <property type="entry name" value="ARM repeat"/>
    <property type="match status" value="1"/>
</dbReference>
<dbReference type="OrthoDB" id="4981341at2"/>
<dbReference type="RefSeq" id="WP_119974779.1">
    <property type="nucleotide sequence ID" value="NZ_JBHSQA010000007.1"/>
</dbReference>
<dbReference type="EMBL" id="QZVS01000084">
    <property type="protein sequence ID" value="RJT88232.1"/>
    <property type="molecule type" value="Genomic_DNA"/>
</dbReference>
<dbReference type="InterPro" id="IPR014825">
    <property type="entry name" value="DNA_alkylation"/>
</dbReference>
<evidence type="ECO:0000313" key="2">
    <source>
        <dbReference type="Proteomes" id="UP000272015"/>
    </source>
</evidence>
<comment type="caution">
    <text evidence="1">The sequence shown here is derived from an EMBL/GenBank/DDBJ whole genome shotgun (WGS) entry which is preliminary data.</text>
</comment>
<evidence type="ECO:0000313" key="1">
    <source>
        <dbReference type="EMBL" id="RJT88232.1"/>
    </source>
</evidence>
<protein>
    <submittedName>
        <fullName evidence="1">DNA alkylation repair protein</fullName>
    </submittedName>
</protein>
<proteinExistence type="predicted"/>
<accession>A0A3A5MFN3</accession>
<dbReference type="InterPro" id="IPR016024">
    <property type="entry name" value="ARM-type_fold"/>
</dbReference>
<gene>
    <name evidence="1" type="ORF">D6T64_11335</name>
</gene>
<dbReference type="Proteomes" id="UP000272015">
    <property type="component" value="Unassembled WGS sequence"/>
</dbReference>